<evidence type="ECO:0000313" key="3">
    <source>
        <dbReference type="Proteomes" id="UP000240916"/>
    </source>
</evidence>
<evidence type="ECO:0000259" key="1">
    <source>
        <dbReference type="Pfam" id="PF00149"/>
    </source>
</evidence>
<dbReference type="EMBL" id="MF919534">
    <property type="protein sequence ID" value="ATS92989.1"/>
    <property type="molecule type" value="Genomic_DNA"/>
</dbReference>
<name>A0A2D2W4K7_9CAUD</name>
<dbReference type="InterPro" id="IPR004843">
    <property type="entry name" value="Calcineurin-like_PHP"/>
</dbReference>
<dbReference type="SUPFAM" id="SSF56300">
    <property type="entry name" value="Metallo-dependent phosphatases"/>
    <property type="match status" value="1"/>
</dbReference>
<dbReference type="CDD" id="cd00838">
    <property type="entry name" value="MPP_superfamily"/>
    <property type="match status" value="1"/>
</dbReference>
<sequence>MIPDPKRIAVVGDLHGNHVWAPRIVEHVASNGCDVIVQVGDYGLWTDGPGLKLFQRRLHEALVKHDVTLYWLDGNHEDFNNIHSRLKGREAQPLYKAFPRIVHLPRGFRWEWWGKTWMALGGAASVDRLARTPGKSWWPGELLSDEDVEFASRPGGVDVIVSHDCPYGVDIPKIGIGTPNADSDWPYVTLVESGEHRRRVRDVVEATRPTLIVHGHYHLRYQAFYQYGDGSRCLVQGLDCDGSDYARGCLFLSKP</sequence>
<dbReference type="Proteomes" id="UP000240916">
    <property type="component" value="Segment"/>
</dbReference>
<proteinExistence type="predicted"/>
<reference evidence="2 3" key="1">
    <citation type="submission" date="2017-09" db="EMBL/GenBank/DDBJ databases">
        <authorList>
            <person name="Pradhan P."/>
            <person name="Aluri L.S."/>
            <person name="Anandarajan D."/>
            <person name="Beiriger J.C."/>
            <person name="Bethamcharla R."/>
            <person name="Betini N."/>
            <person name="Bhatt S.D."/>
            <person name="Chengalvala S."/>
            <person name="Cox N.E."/>
            <person name="Delvadia B.P."/>
            <person name="Desai A.S."/>
            <person name="Devaney A.M."/>
            <person name="Doyle B.K."/>
            <person name="Edgerton A.O."/>
            <person name="Erlich M.C."/>
            <person name="Fitzpatrick K.C."/>
            <person name="Gajjar E.A."/>
            <person name="Ganguly A."/>
            <person name="Gill R.S."/>
            <person name="Goldman M.G."/>
            <person name="Good P.M."/>
            <person name="Gupta N."/>
            <person name="Haddad L.M."/>
            <person name="Han E.J."/>
            <person name="Jain S."/>
            <person name="Jiang A."/>
            <person name="Jurgielewicz A.D."/>
            <person name="Kainth D.K."/>
            <person name="Karam J.M."/>
            <person name="Kodavatiganti M."/>
            <person name="Kriete S.J."/>
            <person name="MacDonald C.E."/>
            <person name="Maret J.P."/>
            <person name="Mathew A.E."/>
            <person name="Nako S."/>
            <person name="Natrajan M."/>
            <person name="Nishu N.M."/>
            <person name="Parikh A."/>
            <person name="Patel N."/>
            <person name="Patel P.D."/>
            <person name="Patel S."/>
            <person name="Patra K."/>
            <person name="Pumpuckdee D."/>
            <person name="Rai K."/>
            <person name="Ramanathan A."/>
            <person name="Sarkar A."/>
            <person name="Schaffer B.L."/>
            <person name="Shah P."/>
            <person name="Tata R.K."/>
            <person name="Tawfik A.H."/>
            <person name="Thuremella B.T."/>
            <person name="Toma J."/>
            <person name="Tran T.L."/>
            <person name="Veera S."/>
            <person name="Vemulapalli V.K."/>
            <person name="Vidas T.V."/>
            <person name="Vieira K.S."/>
            <person name="Vijayakumar G."/>
            <person name="Walor T.A."/>
            <person name="White C.R."/>
            <person name="Wong B.M."/>
            <person name="Zhao Sl."/>
            <person name="McDonald M.T."/>
            <person name="Dalia R."/>
            <person name="Little J.L."/>
            <person name="Gurney S.M.R."/>
            <person name="Bollivar D.W."/>
            <person name="Garlena R.A."/>
            <person name="Russell D.A."/>
            <person name="Pope W.H."/>
            <person name="Jacobs-Sera D."/>
            <person name="Hendrix R.W."/>
            <person name="Hatfull G.F."/>
        </authorList>
    </citation>
    <scope>NUCLEOTIDE SEQUENCE [LARGE SCALE GENOMIC DNA]</scope>
</reference>
<dbReference type="Gene3D" id="3.60.21.10">
    <property type="match status" value="1"/>
</dbReference>
<dbReference type="Pfam" id="PF00149">
    <property type="entry name" value="Metallophos"/>
    <property type="match status" value="1"/>
</dbReference>
<feature type="domain" description="Calcineurin-like phosphoesterase" evidence="1">
    <location>
        <begin position="7"/>
        <end position="218"/>
    </location>
</feature>
<dbReference type="GO" id="GO:0016787">
    <property type="term" value="F:hydrolase activity"/>
    <property type="evidence" value="ECO:0007669"/>
    <property type="project" value="InterPro"/>
</dbReference>
<dbReference type="InterPro" id="IPR029052">
    <property type="entry name" value="Metallo-depent_PP-like"/>
</dbReference>
<accession>A0A2D2W4K7</accession>
<gene>
    <name evidence="2" type="ORF">SEA_SUPERPHIKIMAN_148</name>
</gene>
<organism evidence="2 3">
    <name type="scientific">Mycobacterium phage Superphikiman</name>
    <dbReference type="NCBI Taxonomy" id="2041551"/>
    <lineage>
        <taxon>Viruses</taxon>
        <taxon>Duplodnaviria</taxon>
        <taxon>Heunggongvirae</taxon>
        <taxon>Uroviricota</taxon>
        <taxon>Caudoviricetes</taxon>
        <taxon>Omegavirus</taxon>
        <taxon>Omegavirus courthouse</taxon>
    </lineage>
</organism>
<evidence type="ECO:0000313" key="2">
    <source>
        <dbReference type="EMBL" id="ATS92989.1"/>
    </source>
</evidence>
<protein>
    <submittedName>
        <fullName evidence="2">Metallophosphoesterase</fullName>
    </submittedName>
</protein>